<organism evidence="2 3">
    <name type="scientific">Vallitalea guaymasensis</name>
    <dbReference type="NCBI Taxonomy" id="1185412"/>
    <lineage>
        <taxon>Bacteria</taxon>
        <taxon>Bacillati</taxon>
        <taxon>Bacillota</taxon>
        <taxon>Clostridia</taxon>
        <taxon>Lachnospirales</taxon>
        <taxon>Vallitaleaceae</taxon>
        <taxon>Vallitalea</taxon>
    </lineage>
</organism>
<evidence type="ECO:0000313" key="2">
    <source>
        <dbReference type="EMBL" id="QUH30060.1"/>
    </source>
</evidence>
<name>A0A8J8MCA9_9FIRM</name>
<sequence length="416" mass="48828">MTSQSLINNETIMQVKSVLQKFQKGYTDKDIDNIDSYMNDLFIKDDKIITIGTSRSEWCIGLEECKGLIESDWKYWGDLVINYENAKINSEGNTAWFLTDCTISWDSEDDFDEWCEDLVADYFEEKGRYINYNQFSKMAMLNLKLALIIKSSQGNKGKNIPFPIRLSGTLIKTNDKWLINKLHFSVPMSRYPEWRVDNDNIDSLKYYNQIVQRMSKLSKEHNNQSCESIRELLNTLKENYLNKKLDILDTVKDLFAAYEDIYIVDPNEIPVAIGIEDIQKMIQIQREKWDDMELNIKEAVTNIEGDTANIITNGMFKKCSTLDQLLQKEWNNIKKTLQKEGKGEDKLFQAQKQIAYVLKELSFGKESMWEFRFDAMAVKENDTWRFHNIQFTYPSLYVLEGNYDMIPLLNHNVDEQ</sequence>
<evidence type="ECO:0000259" key="1">
    <source>
        <dbReference type="Pfam" id="PF13474"/>
    </source>
</evidence>
<evidence type="ECO:0000313" key="3">
    <source>
        <dbReference type="Proteomes" id="UP000677305"/>
    </source>
</evidence>
<dbReference type="InterPro" id="IPR037401">
    <property type="entry name" value="SnoaL-like"/>
</dbReference>
<gene>
    <name evidence="2" type="ORF">HYG85_14515</name>
</gene>
<keyword evidence="3" id="KW-1185">Reference proteome</keyword>
<reference evidence="2 3" key="1">
    <citation type="submission" date="2020-07" db="EMBL/GenBank/DDBJ databases">
        <title>Vallitalea guaymasensis genome.</title>
        <authorList>
            <person name="Postec A."/>
        </authorList>
    </citation>
    <scope>NUCLEOTIDE SEQUENCE [LARGE SCALE GENOMIC DNA]</scope>
    <source>
        <strain evidence="2 3">Ra1766G1</strain>
    </source>
</reference>
<dbReference type="KEGG" id="vgu:HYG85_14515"/>
<dbReference type="Pfam" id="PF13474">
    <property type="entry name" value="SnoaL_3"/>
    <property type="match status" value="1"/>
</dbReference>
<dbReference type="InterPro" id="IPR032710">
    <property type="entry name" value="NTF2-like_dom_sf"/>
</dbReference>
<dbReference type="SUPFAM" id="SSF54427">
    <property type="entry name" value="NTF2-like"/>
    <property type="match status" value="1"/>
</dbReference>
<protein>
    <submittedName>
        <fullName evidence="2">Nuclear transport factor 2 family protein</fullName>
    </submittedName>
</protein>
<proteinExistence type="predicted"/>
<dbReference type="RefSeq" id="WP_212690285.1">
    <property type="nucleotide sequence ID" value="NZ_CP058561.1"/>
</dbReference>
<dbReference type="Proteomes" id="UP000677305">
    <property type="component" value="Chromosome"/>
</dbReference>
<accession>A0A8J8MCA9</accession>
<dbReference type="EMBL" id="CP058561">
    <property type="protein sequence ID" value="QUH30060.1"/>
    <property type="molecule type" value="Genomic_DNA"/>
</dbReference>
<dbReference type="AlphaFoldDB" id="A0A8J8MCA9"/>
<dbReference type="Gene3D" id="3.10.450.50">
    <property type="match status" value="1"/>
</dbReference>
<feature type="domain" description="SnoaL-like" evidence="1">
    <location>
        <begin position="15"/>
        <end position="106"/>
    </location>
</feature>